<name>A0A158KLZ7_9BURK</name>
<dbReference type="EMBL" id="FCOL02000065">
    <property type="protein sequence ID" value="SAL81753.1"/>
    <property type="molecule type" value="Genomic_DNA"/>
</dbReference>
<comment type="caution">
    <text evidence="1">The sequence shown here is derived from an EMBL/GenBank/DDBJ whole genome shotgun (WGS) entry which is preliminary data.</text>
</comment>
<reference evidence="1" key="1">
    <citation type="submission" date="2016-01" db="EMBL/GenBank/DDBJ databases">
        <authorList>
            <person name="Peeters C."/>
        </authorList>
    </citation>
    <scope>NUCLEOTIDE SEQUENCE [LARGE SCALE GENOMIC DNA]</scope>
    <source>
        <strain evidence="1">LMG 22937</strain>
    </source>
</reference>
<evidence type="ECO:0000313" key="1">
    <source>
        <dbReference type="EMBL" id="SAL81753.1"/>
    </source>
</evidence>
<dbReference type="Proteomes" id="UP000054925">
    <property type="component" value="Unassembled WGS sequence"/>
</dbReference>
<evidence type="ECO:0000313" key="2">
    <source>
        <dbReference type="Proteomes" id="UP000054925"/>
    </source>
</evidence>
<dbReference type="AlphaFoldDB" id="A0A158KLZ7"/>
<organism evidence="1 2">
    <name type="scientific">Caballeronia terrestris</name>
    <dbReference type="NCBI Taxonomy" id="1226301"/>
    <lineage>
        <taxon>Bacteria</taxon>
        <taxon>Pseudomonadati</taxon>
        <taxon>Pseudomonadota</taxon>
        <taxon>Betaproteobacteria</taxon>
        <taxon>Burkholderiales</taxon>
        <taxon>Burkholderiaceae</taxon>
        <taxon>Caballeronia</taxon>
    </lineage>
</organism>
<accession>A0A158KLZ7</accession>
<keyword evidence="2" id="KW-1185">Reference proteome</keyword>
<gene>
    <name evidence="1" type="ORF">AWB67_05930</name>
</gene>
<sequence>MSESAIIGISEVCLTEIATRVAEEFVTVARDLPDDKFVRALCPSHTRAAAHFQRGT</sequence>
<proteinExistence type="predicted"/>
<protein>
    <submittedName>
        <fullName evidence="1">Uncharacterized protein</fullName>
    </submittedName>
</protein>